<evidence type="ECO:0000256" key="2">
    <source>
        <dbReference type="ARBA" id="ARBA00022692"/>
    </source>
</evidence>
<dbReference type="PROSITE" id="PS50268">
    <property type="entry name" value="CADHERIN_2"/>
    <property type="match status" value="3"/>
</dbReference>
<comment type="caution">
    <text evidence="8">The sequence shown here is derived from an EMBL/GenBank/DDBJ whole genome shotgun (WGS) entry which is preliminary data.</text>
</comment>
<evidence type="ECO:0000313" key="8">
    <source>
        <dbReference type="EMBL" id="KPM07715.1"/>
    </source>
</evidence>
<keyword evidence="2" id="KW-0812">Transmembrane</keyword>
<dbReference type="SUPFAM" id="SSF49313">
    <property type="entry name" value="Cadherin-like"/>
    <property type="match status" value="3"/>
</dbReference>
<feature type="non-terminal residue" evidence="8">
    <location>
        <position position="1"/>
    </location>
</feature>
<evidence type="ECO:0000256" key="6">
    <source>
        <dbReference type="ARBA" id="ARBA00023136"/>
    </source>
</evidence>
<keyword evidence="6" id="KW-0472">Membrane</keyword>
<dbReference type="PANTHER" id="PTHR24026">
    <property type="entry name" value="FAT ATYPICAL CADHERIN-RELATED"/>
    <property type="match status" value="1"/>
</dbReference>
<dbReference type="AlphaFoldDB" id="A0A132AAV0"/>
<dbReference type="GO" id="GO:0009653">
    <property type="term" value="P:anatomical structure morphogenesis"/>
    <property type="evidence" value="ECO:0007669"/>
    <property type="project" value="UniProtKB-ARBA"/>
</dbReference>
<sequence>MRLSKQLLLTLNLINDNRPIFVGTTKTIDLNTYEFVDERKHSKQHQSLPLFRIQLPENRPIYSKIYQIKATDADSGNNARLTYSLESNRRRSSRNVDEVTDSSLPFEISPNNGAIILRDALDRETEDFYELVITVTDHGLPLSFNATAIVHVYVDDINDNRPQWIQSKYFFDIAEDAPIGSLLGSVKAFDVDLDGNSSLIYNLTDSSTFNINPSTGQIFLQNQLDRENLDRYEFLVDVFDQGLPGSLSSDEKALIIVNVLDVNDNRPKFIDTEERDRLTVPIGTTRKTIIATFHAIDADAGTNGTVYYGLVEENDLFKIDSTSGSLMTKIDIKDSLKRAIQKLLLIATDGQGKRSEIKTIEIEIVDKRNLAIDLDDRY</sequence>
<evidence type="ECO:0000256" key="1">
    <source>
        <dbReference type="ARBA" id="ARBA00004370"/>
    </source>
</evidence>
<keyword evidence="4" id="KW-0106">Calcium</keyword>
<dbReference type="FunFam" id="2.60.40.60:FF:000015">
    <property type="entry name" value="FAT atypical cadherin 1"/>
    <property type="match status" value="1"/>
</dbReference>
<dbReference type="PRINTS" id="PR00205">
    <property type="entry name" value="CADHERIN"/>
</dbReference>
<dbReference type="PROSITE" id="PS00232">
    <property type="entry name" value="CADHERIN_1"/>
    <property type="match status" value="2"/>
</dbReference>
<dbReference type="InterPro" id="IPR015919">
    <property type="entry name" value="Cadherin-like_sf"/>
</dbReference>
<evidence type="ECO:0000256" key="4">
    <source>
        <dbReference type="ARBA" id="ARBA00022837"/>
    </source>
</evidence>
<dbReference type="Gene3D" id="2.60.40.60">
    <property type="entry name" value="Cadherins"/>
    <property type="match status" value="3"/>
</dbReference>
<feature type="domain" description="Cadherin" evidence="7">
    <location>
        <begin position="272"/>
        <end position="374"/>
    </location>
</feature>
<dbReference type="FunFam" id="2.60.40.60:FF:000020">
    <property type="entry name" value="Dachsous cadherin-related 1b"/>
    <property type="match status" value="1"/>
</dbReference>
<keyword evidence="5" id="KW-1133">Transmembrane helix</keyword>
<dbReference type="VEuPathDB" id="VectorBase:SSCA006574"/>
<feature type="domain" description="Cadherin" evidence="7">
    <location>
        <begin position="165"/>
        <end position="269"/>
    </location>
</feature>
<dbReference type="EMBL" id="JXLN01011823">
    <property type="protein sequence ID" value="KPM07715.1"/>
    <property type="molecule type" value="Genomic_DNA"/>
</dbReference>
<accession>A0A132AAV0</accession>
<dbReference type="InterPro" id="IPR020894">
    <property type="entry name" value="Cadherin_CS"/>
</dbReference>
<feature type="domain" description="Cadherin" evidence="7">
    <location>
        <begin position="47"/>
        <end position="164"/>
    </location>
</feature>
<name>A0A132AAV0_SARSC</name>
<evidence type="ECO:0000256" key="3">
    <source>
        <dbReference type="ARBA" id="ARBA00022737"/>
    </source>
</evidence>
<evidence type="ECO:0000259" key="7">
    <source>
        <dbReference type="PROSITE" id="PS50268"/>
    </source>
</evidence>
<dbReference type="OrthoDB" id="6252479at2759"/>
<comment type="subcellular location">
    <subcellularLocation>
        <location evidence="1">Membrane</location>
    </subcellularLocation>
</comment>
<dbReference type="InterPro" id="IPR002126">
    <property type="entry name" value="Cadherin-like_dom"/>
</dbReference>
<proteinExistence type="predicted"/>
<dbReference type="Pfam" id="PF00028">
    <property type="entry name" value="Cadherin"/>
    <property type="match status" value="3"/>
</dbReference>
<protein>
    <submittedName>
        <fullName evidence="8">Cadherin-like protein 2</fullName>
    </submittedName>
</protein>
<dbReference type="CDD" id="cd11304">
    <property type="entry name" value="Cadherin_repeat"/>
    <property type="match status" value="3"/>
</dbReference>
<dbReference type="PANTHER" id="PTHR24026:SF126">
    <property type="entry name" value="PROTOCADHERIN FAT 4"/>
    <property type="match status" value="1"/>
</dbReference>
<gene>
    <name evidence="8" type="ORF">QR98_0062140</name>
</gene>
<reference evidence="8 9" key="1">
    <citation type="journal article" date="2015" name="Parasit. Vectors">
        <title>Draft genome of the scabies mite.</title>
        <authorList>
            <person name="Rider S.D.Jr."/>
            <person name="Morgan M.S."/>
            <person name="Arlian L.G."/>
        </authorList>
    </citation>
    <scope>NUCLEOTIDE SEQUENCE [LARGE SCALE GENOMIC DNA]</scope>
    <source>
        <strain evidence="8">Arlian Lab</strain>
    </source>
</reference>
<dbReference type="GO" id="GO:0060429">
    <property type="term" value="P:epithelium development"/>
    <property type="evidence" value="ECO:0007669"/>
    <property type="project" value="UniProtKB-ARBA"/>
</dbReference>
<dbReference type="GO" id="GO:0005509">
    <property type="term" value="F:calcium ion binding"/>
    <property type="evidence" value="ECO:0007669"/>
    <property type="project" value="UniProtKB-UniRule"/>
</dbReference>
<evidence type="ECO:0000256" key="5">
    <source>
        <dbReference type="ARBA" id="ARBA00022989"/>
    </source>
</evidence>
<dbReference type="GO" id="GO:0007156">
    <property type="term" value="P:homophilic cell adhesion via plasma membrane adhesion molecules"/>
    <property type="evidence" value="ECO:0007669"/>
    <property type="project" value="InterPro"/>
</dbReference>
<dbReference type="GO" id="GO:0005886">
    <property type="term" value="C:plasma membrane"/>
    <property type="evidence" value="ECO:0007669"/>
    <property type="project" value="UniProtKB-SubCell"/>
</dbReference>
<evidence type="ECO:0000313" key="9">
    <source>
        <dbReference type="Proteomes" id="UP000616769"/>
    </source>
</evidence>
<organism evidence="8 9">
    <name type="scientific">Sarcoptes scabiei</name>
    <name type="common">Itch mite</name>
    <name type="synonym">Acarus scabiei</name>
    <dbReference type="NCBI Taxonomy" id="52283"/>
    <lineage>
        <taxon>Eukaryota</taxon>
        <taxon>Metazoa</taxon>
        <taxon>Ecdysozoa</taxon>
        <taxon>Arthropoda</taxon>
        <taxon>Chelicerata</taxon>
        <taxon>Arachnida</taxon>
        <taxon>Acari</taxon>
        <taxon>Acariformes</taxon>
        <taxon>Sarcoptiformes</taxon>
        <taxon>Astigmata</taxon>
        <taxon>Psoroptidia</taxon>
        <taxon>Sarcoptoidea</taxon>
        <taxon>Sarcoptidae</taxon>
        <taxon>Sarcoptinae</taxon>
        <taxon>Sarcoptes</taxon>
    </lineage>
</organism>
<dbReference type="SMART" id="SM00112">
    <property type="entry name" value="CA"/>
    <property type="match status" value="3"/>
</dbReference>
<dbReference type="Proteomes" id="UP000616769">
    <property type="component" value="Unassembled WGS sequence"/>
</dbReference>
<keyword evidence="3" id="KW-0677">Repeat</keyword>